<organism evidence="2 3">
    <name type="scientific">Paraconiothyrium brasiliense</name>
    <dbReference type="NCBI Taxonomy" id="300254"/>
    <lineage>
        <taxon>Eukaryota</taxon>
        <taxon>Fungi</taxon>
        <taxon>Dikarya</taxon>
        <taxon>Ascomycota</taxon>
        <taxon>Pezizomycotina</taxon>
        <taxon>Dothideomycetes</taxon>
        <taxon>Pleosporomycetidae</taxon>
        <taxon>Pleosporales</taxon>
        <taxon>Massarineae</taxon>
        <taxon>Didymosphaeriaceae</taxon>
        <taxon>Paraconiothyrium</taxon>
    </lineage>
</organism>
<feature type="transmembrane region" description="Helical" evidence="1">
    <location>
        <begin position="109"/>
        <end position="129"/>
    </location>
</feature>
<sequence>MATNITTTQRTLYKPTPNLPEDLHQHIVLYLNLLDQPRHQAQQQPLTTGPLQQLDEPLHSGYTESPIQYKDDYGYLGAGRTFDSDTRSLLSAKHYDHHESRKFLLKTGAYRFMITLGFSVAIGLCLKAYEGFTKPLIMSKIQVRYFNAIMLGLSLGLGLNLASSLKRYAVILRWYLLARRYVSLEVFDLILGLETLTKVAKLMIISLPGIRKVKFLSKLPWFREARDDGTKFTWIACALWVVINVAAQVLVAALSLFWPVDPSDAVPLMTYGNVTIANMQTWSLYTGDEGWSPNITSMEAASSSGMESSVYPEFPLNSESQTDLSSLAGTPLYHDNGTNVYEYRFYNRNPAHQFENYIVSGRKIRATASCKQLEIRGKPEWTDNVNDTDYQYIMGKEDGKDWDMYWLPEYTNGGCLNWIGSTWEGCGPRCTNLTIYQEATANKKTISASSLFLCNSTVSEVEGDSPEFKDLSDEDKKHLHGTDEFARIAAGSIAWTGWFPADYTDRQIRSYLRGSKWSPNKIVTKDDVEELLARYTIGSIAAFDDHGIRYEVANQNAVPTQGQQLNVDWPYVLGLLGGICLIQFAALVCLLAFGNKSVVRDESFMSMAMLLKPVMDRIPGKTGMNLSGEEIKNHPKLLWKRIRYDYREGKNGEPNRVDIFFQGRDDAESRRSWAPGVYS</sequence>
<gene>
    <name evidence="2" type="ORF">SLS60_002799</name>
</gene>
<feature type="transmembrane region" description="Helical" evidence="1">
    <location>
        <begin position="232"/>
        <end position="258"/>
    </location>
</feature>
<keyword evidence="1" id="KW-0472">Membrane</keyword>
<keyword evidence="1" id="KW-1133">Transmembrane helix</keyword>
<keyword evidence="1" id="KW-0812">Transmembrane</keyword>
<feature type="transmembrane region" description="Helical" evidence="1">
    <location>
        <begin position="141"/>
        <end position="162"/>
    </location>
</feature>
<reference evidence="2 3" key="1">
    <citation type="submission" date="2024-02" db="EMBL/GenBank/DDBJ databases">
        <title>De novo assembly and annotation of 12 fungi associated with fruit tree decline syndrome in Ontario, Canada.</title>
        <authorList>
            <person name="Sulman M."/>
            <person name="Ellouze W."/>
            <person name="Ilyukhin E."/>
        </authorList>
    </citation>
    <scope>NUCLEOTIDE SEQUENCE [LARGE SCALE GENOMIC DNA]</scope>
    <source>
        <strain evidence="2 3">M42-189</strain>
    </source>
</reference>
<evidence type="ECO:0000313" key="3">
    <source>
        <dbReference type="Proteomes" id="UP001521785"/>
    </source>
</evidence>
<evidence type="ECO:0000313" key="2">
    <source>
        <dbReference type="EMBL" id="KAL1607861.1"/>
    </source>
</evidence>
<proteinExistence type="predicted"/>
<comment type="caution">
    <text evidence="2">The sequence shown here is derived from an EMBL/GenBank/DDBJ whole genome shotgun (WGS) entry which is preliminary data.</text>
</comment>
<name>A0ABR3RTV4_9PLEO</name>
<evidence type="ECO:0000256" key="1">
    <source>
        <dbReference type="SAM" id="Phobius"/>
    </source>
</evidence>
<feature type="transmembrane region" description="Helical" evidence="1">
    <location>
        <begin position="569"/>
        <end position="593"/>
    </location>
</feature>
<dbReference type="EMBL" id="JAKJXO020000003">
    <property type="protein sequence ID" value="KAL1607861.1"/>
    <property type="molecule type" value="Genomic_DNA"/>
</dbReference>
<dbReference type="Proteomes" id="UP001521785">
    <property type="component" value="Unassembled WGS sequence"/>
</dbReference>
<accession>A0ABR3RTV4</accession>
<keyword evidence="3" id="KW-1185">Reference proteome</keyword>
<protein>
    <submittedName>
        <fullName evidence="2">Uncharacterized protein</fullName>
    </submittedName>
</protein>